<evidence type="ECO:0000259" key="2">
    <source>
        <dbReference type="Pfam" id="PF00561"/>
    </source>
</evidence>
<dbReference type="AlphaFoldDB" id="A0A7K3VZ34"/>
<name>A0A7K3VZ34_9ACTN</name>
<dbReference type="EMBL" id="JAAGWF010000008">
    <property type="protein sequence ID" value="NEK57901.1"/>
    <property type="molecule type" value="Genomic_DNA"/>
</dbReference>
<dbReference type="PRINTS" id="PR00111">
    <property type="entry name" value="ABHYDROLASE"/>
</dbReference>
<dbReference type="GO" id="GO:0016020">
    <property type="term" value="C:membrane"/>
    <property type="evidence" value="ECO:0007669"/>
    <property type="project" value="TreeGrafter"/>
</dbReference>
<evidence type="ECO:0000313" key="3">
    <source>
        <dbReference type="EMBL" id="NEK57901.1"/>
    </source>
</evidence>
<dbReference type="Pfam" id="PF00561">
    <property type="entry name" value="Abhydrolase_1"/>
    <property type="match status" value="1"/>
</dbReference>
<evidence type="ECO:0000256" key="1">
    <source>
        <dbReference type="ARBA" id="ARBA00022801"/>
    </source>
</evidence>
<organism evidence="3 4">
    <name type="scientific">Geodermatophilus sabuli</name>
    <dbReference type="NCBI Taxonomy" id="1564158"/>
    <lineage>
        <taxon>Bacteria</taxon>
        <taxon>Bacillati</taxon>
        <taxon>Actinomycetota</taxon>
        <taxon>Actinomycetes</taxon>
        <taxon>Geodermatophilales</taxon>
        <taxon>Geodermatophilaceae</taxon>
        <taxon>Geodermatophilus</taxon>
    </lineage>
</organism>
<protein>
    <submittedName>
        <fullName evidence="3">Alpha/beta hydrolase</fullName>
    </submittedName>
</protein>
<feature type="domain" description="AB hydrolase-1" evidence="2">
    <location>
        <begin position="36"/>
        <end position="274"/>
    </location>
</feature>
<evidence type="ECO:0000313" key="4">
    <source>
        <dbReference type="Proteomes" id="UP000470246"/>
    </source>
</evidence>
<dbReference type="GO" id="GO:0016787">
    <property type="term" value="F:hydrolase activity"/>
    <property type="evidence" value="ECO:0007669"/>
    <property type="project" value="UniProtKB-KW"/>
</dbReference>
<dbReference type="InterPro" id="IPR000073">
    <property type="entry name" value="AB_hydrolase_1"/>
</dbReference>
<dbReference type="PANTHER" id="PTHR43798">
    <property type="entry name" value="MONOACYLGLYCEROL LIPASE"/>
    <property type="match status" value="1"/>
</dbReference>
<comment type="caution">
    <text evidence="3">The sequence shown here is derived from an EMBL/GenBank/DDBJ whole genome shotgun (WGS) entry which is preliminary data.</text>
</comment>
<dbReference type="InterPro" id="IPR029058">
    <property type="entry name" value="AB_hydrolase_fold"/>
</dbReference>
<dbReference type="RefSeq" id="WP_163481078.1">
    <property type="nucleotide sequence ID" value="NZ_JAAGWF010000008.1"/>
</dbReference>
<dbReference type="SUPFAM" id="SSF53474">
    <property type="entry name" value="alpha/beta-Hydrolases"/>
    <property type="match status" value="1"/>
</dbReference>
<dbReference type="Gene3D" id="3.40.50.1820">
    <property type="entry name" value="alpha/beta hydrolase"/>
    <property type="match status" value="1"/>
</dbReference>
<proteinExistence type="predicted"/>
<keyword evidence="1 3" id="KW-0378">Hydrolase</keyword>
<dbReference type="Proteomes" id="UP000470246">
    <property type="component" value="Unassembled WGS sequence"/>
</dbReference>
<reference evidence="3 4" key="1">
    <citation type="submission" date="2020-02" db="EMBL/GenBank/DDBJ databases">
        <title>Geodermatophilus sabuli CPCC 205279 I12A-02694.</title>
        <authorList>
            <person name="Jiang Z."/>
        </authorList>
    </citation>
    <scope>NUCLEOTIDE SEQUENCE [LARGE SCALE GENOMIC DNA]</scope>
    <source>
        <strain evidence="3 4">I12A-02694</strain>
    </source>
</reference>
<dbReference type="InterPro" id="IPR050266">
    <property type="entry name" value="AB_hydrolase_sf"/>
</dbReference>
<dbReference type="PANTHER" id="PTHR43798:SF31">
    <property type="entry name" value="AB HYDROLASE SUPERFAMILY PROTEIN YCLE"/>
    <property type="match status" value="1"/>
</dbReference>
<keyword evidence="4" id="KW-1185">Reference proteome</keyword>
<gene>
    <name evidence="3" type="ORF">GCU56_08460</name>
</gene>
<accession>A0A7K3VZ34</accession>
<sequence length="295" mass="30510">MSAASRRPGSAPTTLTYRGPDGAVLHGDVLGPAAAPPLIVLAGGAAAHPAYLGDLAGLGARHRLVVPHLRGVGRSSAVDLGHRGSRWRQAEDVDRLRAHLGLERCTLVAHSAGTRLAIAYAARFPARLAGLVLITPPAEYLVDVPSDVPRLRAARLGEPSFAAAIVADDAGPDAGTDEAFTSWRHATAPLGYARWDETTQAHAVSTRFHLAAARAFLAGDPPADLPASLGAVQAPVLVVAGAQDVVTGVDPVLAVADVFPRGRVAVVEDCGHHPWVEQPAAFRAAVDGFLDRCAG</sequence>